<evidence type="ECO:0000313" key="1">
    <source>
        <dbReference type="EMBL" id="KAI3371238.1"/>
    </source>
</evidence>
<keyword evidence="2" id="KW-1185">Reference proteome</keyword>
<name>A0ACB8WTQ8_9TELE</name>
<evidence type="ECO:0000313" key="2">
    <source>
        <dbReference type="Proteomes" id="UP000831701"/>
    </source>
</evidence>
<gene>
    <name evidence="1" type="ORF">L3Q82_023860</name>
</gene>
<reference evidence="1" key="1">
    <citation type="submission" date="2022-04" db="EMBL/GenBank/DDBJ databases">
        <title>Jade perch genome.</title>
        <authorList>
            <person name="Chao B."/>
        </authorList>
    </citation>
    <scope>NUCLEOTIDE SEQUENCE</scope>
    <source>
        <strain evidence="1">CB-2022</strain>
    </source>
</reference>
<organism evidence="1 2">
    <name type="scientific">Scortum barcoo</name>
    <name type="common">barcoo grunter</name>
    <dbReference type="NCBI Taxonomy" id="214431"/>
    <lineage>
        <taxon>Eukaryota</taxon>
        <taxon>Metazoa</taxon>
        <taxon>Chordata</taxon>
        <taxon>Craniata</taxon>
        <taxon>Vertebrata</taxon>
        <taxon>Euteleostomi</taxon>
        <taxon>Actinopterygii</taxon>
        <taxon>Neopterygii</taxon>
        <taxon>Teleostei</taxon>
        <taxon>Neoteleostei</taxon>
        <taxon>Acanthomorphata</taxon>
        <taxon>Eupercaria</taxon>
        <taxon>Centrarchiformes</taxon>
        <taxon>Terapontoidei</taxon>
        <taxon>Terapontidae</taxon>
        <taxon>Scortum</taxon>
    </lineage>
</organism>
<sequence length="3981" mass="440793">MIVIKDVVQDTCHELLDHVPLLAEPSFSQFSQEIGLASLGASDDSVQKLATVEFGLCKQEGKLRAYGAGLLSSISELKEKKKKKNFKKTFVDFRYGLIWFNRICSQPSQQHLQHMGQRPLSGHLMVICTSSMVCVSTTLPQTATSPSKEFSVHLKREEKDGNPTVSYVVVTINDLSFHLTKSLVTVNHLPVKMPYYNGGVQVEKNAVYFRLQSKVGIVVMWNGDDAVMVNHLKKGRKMSLIEFGNKQKVHRPNDDCEDPYEEEDESQEAVILPDSCKEFVRTVLDDISSRGCIAQSECQCKHDKIYNPGEIYQQDTEECTCLQGKWACKSLQTPATCAVEEGSHITTFDGKTFTFHGECYYTLAKVEGKDDASPKFTILVQLMPCANQKFDTCLKTLKILLNNDKNNVLMFTPDGIVKQNMQTISLPYHSGGSVTSTYFTLHPFTYLLQTTFGLQIQIQHVPVMQVYVRLEQSYKAKTRGLCGNYNMVLSDDMKTPQGIVEGIAATFCNSWKANQMCQDREERLDDPCALSVENEWYAKHWCALLLSGNSTFAQCHSFVDPQMYYKRCIYASCNCEKSEACLCAVFSSYARACASKGVFLPDWRENVCDKYTKSCPASQTFSNKHQRCQLTCRSLGSKQQSCTSDFLPVDGCSCSEGLYLDENDICVHMEKCPCYHNEVYIKPGKSINIKNEHCLCSNGTLHCHSWRSRSLKYVLFEIFSPQHKYLIYKMLPAKVESGSAQKKNVQEVALIYGSGHYNTFDQRTYGFNGHCAYVAVKNKCGNKTVQDNFGVITENVPCGSTGTTCSKSVRIQLGRMEIKLSRGKYEEVDLEHGTQIQYKIRTVGLYLVIESAIGLAVMWDRKTTVRIQLEPQHSGEVCGLCGNFDGDGQNDFTTQGQLTVSNPIEFANSWKASSSCSDVETNVDPCEVNPNRHHWAKAMCSIMTEVNGTFKDCHSKVDPRTFHENCVKDSCACDTGGDCVCFCTAVAAYAQACNEAGVCVAWRTPEICPVFCDYYNGPDECNWHYNPCHTPCYKTCLNPQGICSNPLPNLEGKRANHNHNNQPQPQIQGPTNHHNPGQPHQGQPQPQQLQQANHNHYNSRANHNHNNCTTTAGPTTTTTTPRANQPLQLQGQPQPQPQPSSTGPATSTTTTTEEPTTTTAGPTTAQLQGQPQPQQLQGNQPQPLQLQGQPQPQNQTTTITTTTGNNFQGQQQLQGQPQPQQPQPLATPGPTTNTTTTTSGPTTTTPGPTTTTKHHNCRANHNNSRANHNHNNCRANHNHNNSGPTTTNSRANHNHNNCRANHNQGHPQQLQGQPQNPQQLQGQPQPTTTAGPTTTTAGPTTTNYNTRANHNHKIHNHNYQPEATYHYRTTTTPTTTTAGPTTSQPQNPQPQQLKHLPLQLQDQPLQLQGQPQPQQPQQLQGQPQPLQLQGQPHNHCRANHNHNNFNNQGQPQPQQLQGQPQPQQQLQGQPQPQQLQGQPQPQQLQGQPLQLQGQPQPQNPQPQQLKQPTTTTAGPTNHYNSRANHNHNNCRANHNHNHKIQPQQLQGQPQPQQLQGQPQPLQLQGQPQPQQLQGQPQPQQLGPGPTTTTTTAGPTTTTPGPTTTTTTKSTTTTTEEPTTTTAGPTTTTPGPTTTTKSTTTTTAGPTTTTTTQNTTTAGPTTTTPGPTTTTATAGPTTTTQDNHYNSRANHNHKIHNHNNWRTYHYNCRANHNYNSRANHNHNNCRANHNHNNHQGQPQPQQLQGQPLHNSRANHNHNNCRANHNNWQGQPLQLQGQPQPQQLQGQPHHNHTTTTTPGPTTTTVGSTTTTKSTTTTTEEPFTTTARPTTLSTTTVQTPVTGPPVSTVRPSTGPVISNTTTPETSPLTTTTLISTTECVCVVNGKHYKPGKKSTLILDKEPLGSGLCLTMICSNICEIHNKTEFCHSTTPPTATPTPIPPTCPEWDVAQNETFLLCNCTMARCIENNTIEIIPYECPPLKNITCANGKKPVLVYDEYYCCQYYACDCVCEGWGDPHYITFDGFYYSYQGNCTYVLMEEISPKHNLKIYIDNVYCDPTEDVSCPRSIIVSYGSEVFTLKNHNLIGAAQLEVHMALKGEESLRLPYSQGRVKILNSGINLILEIPYLNVAITFGITGFSVTLPYQNFGSNTQGHCGKNSTLSSGSIGKYFFRLDCNINCFLIPLAGTCNNNQADDCRLPGGELVESCAMMADHWLANHIYQPKCQKPSVPPTIVTEPPPTLTPCKPDSICDLLKSSVFAPCHPFVSPENFHRGCVFDSCHVSNPAVECISLQTYAAACAQAGVCLYWRNHAKLCDTAASDCPSDKVYKPCGPAQQPTCEDKDSGKCVDKCGCLDPEGIPREFNERFEYKCQNCICMESTKTVTCKPKVCPAPPLTNCTGPGFVLVNQTNPSDHCCFAFVCECHSNTCPVTSMNCPFGYMPVVSVPEGKCCPEHKCEAKRVCVHKNAEYQKYMNDFSLFASLVLQFLGLCVRIVPVPMRWTLVLVYSRYLVNFSSVKKHATQDINMWNLIRDECCGKCVQTHCILNFNGTQHFLMVSWIIFVGFHSNLHTKQGQTWSPPENKCEHYTCFKSGETLTTFISHVVCPPFQQSDCQPDTVQTAANGCCKICVEREKACKIRSMKTHVKHKDCQSYQEVDIPYCEGSCNTFTKYSEKEATMLHSCSCCKETRSSNRTVDLHCLNGDVVPFTYTHVEECRLEMKFNKPKILYNLNYIVMNVFLLFVCLINKIEVSLSHNEHFCSTWGNYHFKTFDGDFFQLPSTCNFILTSQCKSSYEDFNIQLKRQEINGVVTIEKVTMKLDGVIVELANSSKSIKVNGKLVTIPFSQNGISVGRTVSYVKIEAKLGLVVMWNEEDSLWVVELDEKYKNRTCGVCGDFNGVQTYGEFIKKSALMQAGNQSNGRLHTCVQKDALSIWSIRNVVVPVLIHAATLREAICAMIIAWMDASVHLGLFLMTLHKVGVLLLTSVPACTMANLTNQGSHTSRPCEKCTCAQGQWICVDKKCPGICHILGGSHFSTYDDKTYTVHGDCSYVLTKVIVVEANGQVLYNKQISQLPLFIDDVKVFSPSTFFIVIHTTYGLHLEIQLTPIMQVYIKGSVSNKGNLEGLCGNFNDVEADDFRTTNGLIEGTAGTFANTWKTRMSCPDVTNILKDPCTLSIEKEKYAKHWCSLLSDPNGTFSQCHSEINPKEYQASCIYDACACENSEECMCAAISSYVHACAAGGVILNGWRDTACEKYTSSCPSTFVYDYKMTSCGRTCRSLSQSDWTCDIKFTPLDGCGCAEGTYLNENHECVSASQCPCHVGDTTVYPSHSTEIHGQTCTCKSRKWVCTDRECDGTCTIYGEGHYITFDDKKFSFNGDCGYIFTQDYCDDNMNGTFMVQTENIPCGTAESICSTAIKLYLGNNEIVLSEESIKVIKQSKGVDIPYQVHTMGIYLVIEATNGLVLIWNRKTTLMIKLSPAFKGKVCGLCGNFDGNIKNDFTTRTKEVVVEALEFGNSWKVSSTCRNAQTPLNPCSLYSYRQAWASKHCNIINSKVFAACHSKVNAQSYYDACVGDTCACNTGGDCECFCSAVAAYAAACNKAGACVKWRTPTICPLFCDFYNPDGECEWHYESCGKPCMKTCRNPSGICYNQIPALEGCYPSCPPERSYLEEVTMKCVSKEECGCYDNEDNHYKEGDPMPPKENCQNCYCSSTTVKCSFDVQACTCSYKGHIYKYGETVYTTHDGDGTCITAACGVNGTIPRIMNTCSTTPTIHTTTTTVFTFTTTENPTTTSSQISPIVSITTEAVTTIQTFSTPTGSTRSKTTPVPSSSLPPSTTTFPTPTTTIPTERSSTPGTTAKPITTTTSITEKSTTTPEFTTPTEKSTTITEKPTTTAITEKFTTTHFNCTVCKWTTWINNHYPDLPSIPNGGDYETIENITNQYPSICGKPVEIKCRATKFKDLPLNALEQTVTCDPEVGLICRNKDQTNTS</sequence>
<accession>A0ACB8WTQ8</accession>
<dbReference type="Proteomes" id="UP000831701">
    <property type="component" value="Chromosome 6"/>
</dbReference>
<proteinExistence type="predicted"/>
<protein>
    <submittedName>
        <fullName evidence="1">Uncharacterized protein</fullName>
    </submittedName>
</protein>
<comment type="caution">
    <text evidence="1">The sequence shown here is derived from an EMBL/GenBank/DDBJ whole genome shotgun (WGS) entry which is preliminary data.</text>
</comment>
<dbReference type="EMBL" id="CM041536">
    <property type="protein sequence ID" value="KAI3371238.1"/>
    <property type="molecule type" value="Genomic_DNA"/>
</dbReference>